<evidence type="ECO:0000313" key="1">
    <source>
        <dbReference type="EMBL" id="JAD51179.1"/>
    </source>
</evidence>
<protein>
    <submittedName>
        <fullName evidence="1">Uncharacterized protein</fullName>
    </submittedName>
</protein>
<reference evidence="1" key="1">
    <citation type="submission" date="2014-09" db="EMBL/GenBank/DDBJ databases">
        <authorList>
            <person name="Magalhaes I.L.F."/>
            <person name="Oliveira U."/>
            <person name="Santos F.R."/>
            <person name="Vidigal T.H.D.A."/>
            <person name="Brescovit A.D."/>
            <person name="Santos A.J."/>
        </authorList>
    </citation>
    <scope>NUCLEOTIDE SEQUENCE</scope>
    <source>
        <tissue evidence="1">Shoot tissue taken approximately 20 cm above the soil surface</tissue>
    </source>
</reference>
<dbReference type="AlphaFoldDB" id="A0A0A9AHN3"/>
<proteinExistence type="predicted"/>
<name>A0A0A9AHN3_ARUDO</name>
<reference evidence="1" key="2">
    <citation type="journal article" date="2015" name="Data Brief">
        <title>Shoot transcriptome of the giant reed, Arundo donax.</title>
        <authorList>
            <person name="Barrero R.A."/>
            <person name="Guerrero F.D."/>
            <person name="Moolhuijzen P."/>
            <person name="Goolsby J.A."/>
            <person name="Tidwell J."/>
            <person name="Bellgard S.E."/>
            <person name="Bellgard M.I."/>
        </authorList>
    </citation>
    <scope>NUCLEOTIDE SEQUENCE</scope>
    <source>
        <tissue evidence="1">Shoot tissue taken approximately 20 cm above the soil surface</tissue>
    </source>
</reference>
<organism evidence="1">
    <name type="scientific">Arundo donax</name>
    <name type="common">Giant reed</name>
    <name type="synonym">Donax arundinaceus</name>
    <dbReference type="NCBI Taxonomy" id="35708"/>
    <lineage>
        <taxon>Eukaryota</taxon>
        <taxon>Viridiplantae</taxon>
        <taxon>Streptophyta</taxon>
        <taxon>Embryophyta</taxon>
        <taxon>Tracheophyta</taxon>
        <taxon>Spermatophyta</taxon>
        <taxon>Magnoliopsida</taxon>
        <taxon>Liliopsida</taxon>
        <taxon>Poales</taxon>
        <taxon>Poaceae</taxon>
        <taxon>PACMAD clade</taxon>
        <taxon>Arundinoideae</taxon>
        <taxon>Arundineae</taxon>
        <taxon>Arundo</taxon>
    </lineage>
</organism>
<sequence length="219" mass="25083">MQLKHICCTPFKDCFPYENVCNILPEDIHKYIRHNFSSSSEDYFMDLTSSLSKQLQESVVQRNLSAVCSSMKNVFQFLCSQIPHSLKGHKQCVTYIEDSDSDSDETFPFLSVPNLDFMTCCQNPYSAMMDSITNDFINLESDLCTEFIGTSSSYDELLFQSVSRQLHCNKQFTKGDSVIDLRDLVGDYIGNSFDKLLPEKKKLILKLLMHLSNKLKVVC</sequence>
<dbReference type="EMBL" id="GBRH01246716">
    <property type="protein sequence ID" value="JAD51179.1"/>
    <property type="molecule type" value="Transcribed_RNA"/>
</dbReference>
<accession>A0A0A9AHN3</accession>